<dbReference type="FunCoup" id="A0A3R7FHS8">
    <property type="interactions" value="930"/>
</dbReference>
<dbReference type="GO" id="GO:0004672">
    <property type="term" value="F:protein kinase activity"/>
    <property type="evidence" value="ECO:0007669"/>
    <property type="project" value="InterPro"/>
</dbReference>
<dbReference type="AlphaFoldDB" id="A0A3R7FHS8"/>
<evidence type="ECO:0000313" key="6">
    <source>
        <dbReference type="Proteomes" id="UP000286415"/>
    </source>
</evidence>
<evidence type="ECO:0000256" key="1">
    <source>
        <dbReference type="ARBA" id="ARBA00022679"/>
    </source>
</evidence>
<sequence>MDYHLPLGLIHFEVSKPSYTDFESSGLPKLPPSIVSFARLHSLRRLSHRNLCRYVDVIHRKPERLFVVTEAYRRSLATLSTPVLDAAWLVARFVECFSAVLYLGEQQMVHCCLTPSIIMLDANDSVKIGGYGMYYATNWGRDVEFPIADPVYSAPEVFLLSAVVAKRRSLCAIVDFSSPCPLTVQVDVWSLGLIFFELIYGRAVANPLHQHGDVVTKFASVNPFLTVRTLLEGLRLSKSKDLTFPAFLNVSVHCDPAQVLLVRLDDLCRRCMNFNPLLRPIPSEAIIELCPDFITSTVESHLIGLETCSPITQQGYFRSPLNSYSATVVPSVIDGSDVSHETAKAIEFLSSQTDVTELYYYWQLTGGNLESVWQEAMRLGTETYNVAQLAAHDVQTGSANVSSPHYFGVSRCTNPPILRIPAVLAMMQPLGFMDVPYVVECPGSMHEAQSPRYHPTPIFLPSQRLLERISHVPLEVLYPLLIAFPNRASPAHPHCDFMSTDFQLGFLSSAKSIGQLLYQKTPELDEACSHSIASDPMEDQPNSVKLTDVEYQVRRVCLFKRLLNGLPSTEKCLRREARKDIPPFLRCQTWAALLGVYKDHDFRERYSKALCADAGDATQEQLASRRLDDKAVNQIAVDLPRCHAYDGLLASPIGQTSLRHVLISTLLMPPGSLEYTQGMDSVAAVFVRLFHPDQALAAACLHALFHTKLSGFFSTGGFTTGLKAFFNVLFRLFAFHAPGLAVSLTNLNVPLVGLTTGWIYTMFAHAMPLDRTELLWDTLIVGPLSFLMFFYIAIFLQLDQQVNLQSLGLEKLCTILSNFPDIDLDKCRADALRFALATPISLTVGPEVNIGGREANPNLPDSVTKSGNASCPFYERLVISNAWPEHLEAAASSDPSWMQTAGKASPGSELCNNWVTDNPLVSLLSPDDVLEHILRPDCFVLDVRSREDYLKGCIPGCVHRPPSQLPLWSNDVESENSSAPPFEWEFVDCPSGDRRQSRVIPAFLAGLITESAWTKAVEARQRAEQRRLGNRTRTQSSVVRNTPGLLLVIGGTEFSSNAKPLEVPVAIQLADWLIREDVDRVCVLRGGMPALLSLPSGRDYLICPGP</sequence>
<evidence type="ECO:0000256" key="4">
    <source>
        <dbReference type="ARBA" id="ARBA00022840"/>
    </source>
</evidence>
<dbReference type="EMBL" id="NIRI02000059">
    <property type="protein sequence ID" value="KAG5442518.1"/>
    <property type="molecule type" value="Genomic_DNA"/>
</dbReference>
<reference evidence="5 6" key="1">
    <citation type="journal article" date="2018" name="Biotechnol. Adv.">
        <title>Improved genomic resources and new bioinformatic workflow for the carcinogenic parasite Clonorchis sinensis: Biotechnological implications.</title>
        <authorList>
            <person name="Wang D."/>
            <person name="Korhonen P.K."/>
            <person name="Gasser R.B."/>
            <person name="Young N.D."/>
        </authorList>
    </citation>
    <scope>NUCLEOTIDE SEQUENCE [LARGE SCALE GENOMIC DNA]</scope>
    <source>
        <strain evidence="5">Cs-k2</strain>
    </source>
</reference>
<dbReference type="InterPro" id="IPR011009">
    <property type="entry name" value="Kinase-like_dom_sf"/>
</dbReference>
<dbReference type="Gene3D" id="1.10.8.270">
    <property type="entry name" value="putative rabgap domain of human tbc1 domain family member 14 like domains"/>
    <property type="match status" value="1"/>
</dbReference>
<keyword evidence="4" id="KW-0067">ATP-binding</keyword>
<dbReference type="PANTHER" id="PTHR11042">
    <property type="entry name" value="EUKARYOTIC TRANSLATION INITIATION FACTOR 2-ALPHA KINASE EIF2-ALPHA KINASE -RELATED"/>
    <property type="match status" value="1"/>
</dbReference>
<dbReference type="Gene3D" id="3.40.250.10">
    <property type="entry name" value="Rhodanese-like domain"/>
    <property type="match status" value="1"/>
</dbReference>
<keyword evidence="6" id="KW-1185">Reference proteome</keyword>
<reference evidence="5 6" key="2">
    <citation type="journal article" date="2021" name="Genomics">
        <title>High-quality reference genome for Clonorchis sinensis.</title>
        <authorList>
            <person name="Young N.D."/>
            <person name="Stroehlein A.J."/>
            <person name="Kinkar L."/>
            <person name="Wang T."/>
            <person name="Sohn W.M."/>
            <person name="Chang B.C.H."/>
            <person name="Kaur P."/>
            <person name="Weisz D."/>
            <person name="Dudchenko O."/>
            <person name="Aiden E.L."/>
            <person name="Korhonen P.K."/>
            <person name="Gasser R.B."/>
        </authorList>
    </citation>
    <scope>NUCLEOTIDE SEQUENCE [LARGE SCALE GENOMIC DNA]</scope>
    <source>
        <strain evidence="5">Cs-k2</strain>
    </source>
</reference>
<protein>
    <submittedName>
        <fullName evidence="5">TBC domain-containing protein kinase-like protein</fullName>
    </submittedName>
</protein>
<evidence type="ECO:0000256" key="2">
    <source>
        <dbReference type="ARBA" id="ARBA00022741"/>
    </source>
</evidence>
<dbReference type="GO" id="GO:0005634">
    <property type="term" value="C:nucleus"/>
    <property type="evidence" value="ECO:0007669"/>
    <property type="project" value="TreeGrafter"/>
</dbReference>
<dbReference type="Pfam" id="PF00566">
    <property type="entry name" value="RabGAP-TBC"/>
    <property type="match status" value="1"/>
</dbReference>
<dbReference type="InterPro" id="IPR001763">
    <property type="entry name" value="Rhodanese-like_dom"/>
</dbReference>
<dbReference type="GO" id="GO:0005524">
    <property type="term" value="F:ATP binding"/>
    <property type="evidence" value="ECO:0007669"/>
    <property type="project" value="UniProtKB-KW"/>
</dbReference>
<keyword evidence="3" id="KW-0418">Kinase</keyword>
<dbReference type="SUPFAM" id="SSF47923">
    <property type="entry name" value="Ypt/Rab-GAP domain of gyp1p"/>
    <property type="match status" value="2"/>
</dbReference>
<keyword evidence="1" id="KW-0808">Transferase</keyword>
<evidence type="ECO:0000256" key="3">
    <source>
        <dbReference type="ARBA" id="ARBA00022777"/>
    </source>
</evidence>
<dbReference type="InterPro" id="IPR035969">
    <property type="entry name" value="Rab-GAP_TBC_sf"/>
</dbReference>
<proteinExistence type="predicted"/>
<organism evidence="5 6">
    <name type="scientific">Clonorchis sinensis</name>
    <name type="common">Chinese liver fluke</name>
    <dbReference type="NCBI Taxonomy" id="79923"/>
    <lineage>
        <taxon>Eukaryota</taxon>
        <taxon>Metazoa</taxon>
        <taxon>Spiralia</taxon>
        <taxon>Lophotrochozoa</taxon>
        <taxon>Platyhelminthes</taxon>
        <taxon>Trematoda</taxon>
        <taxon>Digenea</taxon>
        <taxon>Opisthorchiida</taxon>
        <taxon>Opisthorchiata</taxon>
        <taxon>Opisthorchiidae</taxon>
        <taxon>Clonorchis</taxon>
    </lineage>
</organism>
<dbReference type="SMART" id="SM00164">
    <property type="entry name" value="TBC"/>
    <property type="match status" value="1"/>
</dbReference>
<keyword evidence="2" id="KW-0547">Nucleotide-binding</keyword>
<evidence type="ECO:0000313" key="5">
    <source>
        <dbReference type="EMBL" id="KAG5442518.1"/>
    </source>
</evidence>
<dbReference type="PROSITE" id="PS50011">
    <property type="entry name" value="PROTEIN_KINASE_DOM"/>
    <property type="match status" value="1"/>
</dbReference>
<name>A0A3R7FHS8_CLOSI</name>
<gene>
    <name evidence="5" type="ORF">CSKR_114205</name>
</gene>
<dbReference type="InParanoid" id="A0A3R7FHS8"/>
<accession>A0A3R7FHS8</accession>
<dbReference type="SUPFAM" id="SSF56112">
    <property type="entry name" value="Protein kinase-like (PK-like)"/>
    <property type="match status" value="1"/>
</dbReference>
<dbReference type="PROSITE" id="PS50206">
    <property type="entry name" value="RHODANESE_3"/>
    <property type="match status" value="1"/>
</dbReference>
<dbReference type="OrthoDB" id="1668230at2759"/>
<dbReference type="STRING" id="79923.A0A3R7FHS8"/>
<comment type="caution">
    <text evidence="5">The sequence shown here is derived from an EMBL/GenBank/DDBJ whole genome shotgun (WGS) entry which is preliminary data.</text>
</comment>
<dbReference type="InterPro" id="IPR000719">
    <property type="entry name" value="Prot_kinase_dom"/>
</dbReference>
<dbReference type="CDD" id="cd00158">
    <property type="entry name" value="RHOD"/>
    <property type="match status" value="1"/>
</dbReference>
<dbReference type="GO" id="GO:0005737">
    <property type="term" value="C:cytoplasm"/>
    <property type="evidence" value="ECO:0007669"/>
    <property type="project" value="TreeGrafter"/>
</dbReference>
<dbReference type="Gene3D" id="1.10.510.10">
    <property type="entry name" value="Transferase(Phosphotransferase) domain 1"/>
    <property type="match status" value="1"/>
</dbReference>
<dbReference type="Gene3D" id="1.10.472.80">
    <property type="entry name" value="Ypt/Rab-GAP domain of gyp1p, domain 3"/>
    <property type="match status" value="1"/>
</dbReference>
<dbReference type="PROSITE" id="PS50086">
    <property type="entry name" value="TBC_RABGAP"/>
    <property type="match status" value="1"/>
</dbReference>
<dbReference type="SUPFAM" id="SSF52821">
    <property type="entry name" value="Rhodanese/Cell cycle control phosphatase"/>
    <property type="match status" value="1"/>
</dbReference>
<dbReference type="Pfam" id="PF00069">
    <property type="entry name" value="Pkinase"/>
    <property type="match status" value="1"/>
</dbReference>
<dbReference type="SMART" id="SM00220">
    <property type="entry name" value="S_TKc"/>
    <property type="match status" value="1"/>
</dbReference>
<dbReference type="InterPro" id="IPR036873">
    <property type="entry name" value="Rhodanese-like_dom_sf"/>
</dbReference>
<dbReference type="SMART" id="SM00450">
    <property type="entry name" value="RHOD"/>
    <property type="match status" value="1"/>
</dbReference>
<dbReference type="Proteomes" id="UP000286415">
    <property type="component" value="Unassembled WGS sequence"/>
</dbReference>
<dbReference type="InterPro" id="IPR000195">
    <property type="entry name" value="Rab-GAP-TBC_dom"/>
</dbReference>
<dbReference type="InterPro" id="IPR050339">
    <property type="entry name" value="CC_SR_Kinase"/>
</dbReference>